<feature type="modified residue" description="4-aspartylphosphate" evidence="2">
    <location>
        <position position="57"/>
    </location>
</feature>
<dbReference type="SMART" id="SM00448">
    <property type="entry name" value="REC"/>
    <property type="match status" value="1"/>
</dbReference>
<dbReference type="PROSITE" id="PS50887">
    <property type="entry name" value="GGDEF"/>
    <property type="match status" value="1"/>
</dbReference>
<dbReference type="NCBIfam" id="TIGR00254">
    <property type="entry name" value="GGDEF"/>
    <property type="match status" value="1"/>
</dbReference>
<dbReference type="SUPFAM" id="SSF52172">
    <property type="entry name" value="CheY-like"/>
    <property type="match status" value="1"/>
</dbReference>
<comment type="caution">
    <text evidence="5">The sequence shown here is derived from an EMBL/GenBank/DDBJ whole genome shotgun (WGS) entry which is preliminary data.</text>
</comment>
<accession>A0ABR4WI00</accession>
<dbReference type="CDD" id="cd01949">
    <property type="entry name" value="GGDEF"/>
    <property type="match status" value="1"/>
</dbReference>
<evidence type="ECO:0000313" key="5">
    <source>
        <dbReference type="EMBL" id="KGD62729.1"/>
    </source>
</evidence>
<protein>
    <submittedName>
        <fullName evidence="5">Response regulator</fullName>
    </submittedName>
</protein>
<feature type="domain" description="GGDEF" evidence="4">
    <location>
        <begin position="170"/>
        <end position="304"/>
    </location>
</feature>
<dbReference type="PANTHER" id="PTHR44591">
    <property type="entry name" value="STRESS RESPONSE REGULATOR PROTEIN 1"/>
    <property type="match status" value="1"/>
</dbReference>
<dbReference type="InterPro" id="IPR043128">
    <property type="entry name" value="Rev_trsase/Diguanyl_cyclase"/>
</dbReference>
<proteinExistence type="predicted"/>
<evidence type="ECO:0000256" key="2">
    <source>
        <dbReference type="PROSITE-ProRule" id="PRU00169"/>
    </source>
</evidence>
<evidence type="ECO:0000259" key="3">
    <source>
        <dbReference type="PROSITE" id="PS50110"/>
    </source>
</evidence>
<dbReference type="Pfam" id="PF00072">
    <property type="entry name" value="Response_reg"/>
    <property type="match status" value="1"/>
</dbReference>
<dbReference type="InterPro" id="IPR050595">
    <property type="entry name" value="Bact_response_regulator"/>
</dbReference>
<dbReference type="Pfam" id="PF00990">
    <property type="entry name" value="GGDEF"/>
    <property type="match status" value="1"/>
</dbReference>
<keyword evidence="6" id="KW-1185">Reference proteome</keyword>
<sequence>MDNNNKPVLLFVDDSKVMRLAADKMLGREFRVEVAENGVEAWEMICHNPTISVVFSDLAMPEMDGFTLLKKIRTSDDDGIAGLPVIIVTGAENDEETRSEALRLGGTDFISKPFNSTDLLARARAHAHYQRERKELARQAMIDPLTRLGNRRYLQHRLRQELALASRQQIPLSVVQLEIYQFNQLFVQLGKRRTDMVLMKMAQLMRGVVRKEDSLARSSVAQFTILLPSAGAKGAQRFVERALKVSEKLAFQFRGRAQQLPLSVVIHTPTAHTGLMPRQVQAVLDEQMSKARLAGPGAVVRDGPDEPLATALTTPSITIEQALTLLRAGKPRVVVNALPDLKRQLAPLLKLIEQTPAGQETA</sequence>
<dbReference type="Gene3D" id="3.30.70.270">
    <property type="match status" value="1"/>
</dbReference>
<reference evidence="5 6" key="1">
    <citation type="submission" date="2012-09" db="EMBL/GenBank/DDBJ databases">
        <title>Genome Sequence of alkane-degrading Bacterium Alcanivorax jadensis T9.</title>
        <authorList>
            <person name="Lai Q."/>
            <person name="Shao Z."/>
        </authorList>
    </citation>
    <scope>NUCLEOTIDE SEQUENCE [LARGE SCALE GENOMIC DNA]</scope>
    <source>
        <strain evidence="5 6">T9</strain>
    </source>
</reference>
<dbReference type="InterPro" id="IPR011006">
    <property type="entry name" value="CheY-like_superfamily"/>
</dbReference>
<dbReference type="SMART" id="SM00267">
    <property type="entry name" value="GGDEF"/>
    <property type="match status" value="1"/>
</dbReference>
<dbReference type="RefSeq" id="WP_035244114.1">
    <property type="nucleotide sequence ID" value="NZ_ARXU01000001.1"/>
</dbReference>
<dbReference type="InterPro" id="IPR000160">
    <property type="entry name" value="GGDEF_dom"/>
</dbReference>
<evidence type="ECO:0000313" key="6">
    <source>
        <dbReference type="Proteomes" id="UP000029443"/>
    </source>
</evidence>
<dbReference type="PANTHER" id="PTHR44591:SF3">
    <property type="entry name" value="RESPONSE REGULATORY DOMAIN-CONTAINING PROTEIN"/>
    <property type="match status" value="1"/>
</dbReference>
<name>A0ABR4WI00_9GAMM</name>
<dbReference type="InterPro" id="IPR001789">
    <property type="entry name" value="Sig_transdc_resp-reg_receiver"/>
</dbReference>
<evidence type="ECO:0000256" key="1">
    <source>
        <dbReference type="ARBA" id="ARBA00022553"/>
    </source>
</evidence>
<dbReference type="PROSITE" id="PS50110">
    <property type="entry name" value="RESPONSE_REGULATORY"/>
    <property type="match status" value="1"/>
</dbReference>
<dbReference type="SUPFAM" id="SSF55073">
    <property type="entry name" value="Nucleotide cyclase"/>
    <property type="match status" value="1"/>
</dbReference>
<keyword evidence="1 2" id="KW-0597">Phosphoprotein</keyword>
<dbReference type="EMBL" id="ARXU01000001">
    <property type="protein sequence ID" value="KGD62729.1"/>
    <property type="molecule type" value="Genomic_DNA"/>
</dbReference>
<organism evidence="5 6">
    <name type="scientific">Alcanivorax jadensis T9</name>
    <dbReference type="NCBI Taxonomy" id="1177181"/>
    <lineage>
        <taxon>Bacteria</taxon>
        <taxon>Pseudomonadati</taxon>
        <taxon>Pseudomonadota</taxon>
        <taxon>Gammaproteobacteria</taxon>
        <taxon>Oceanospirillales</taxon>
        <taxon>Alcanivoracaceae</taxon>
        <taxon>Alcanivorax</taxon>
    </lineage>
</organism>
<dbReference type="Gene3D" id="3.40.50.2300">
    <property type="match status" value="1"/>
</dbReference>
<evidence type="ECO:0000259" key="4">
    <source>
        <dbReference type="PROSITE" id="PS50887"/>
    </source>
</evidence>
<dbReference type="InterPro" id="IPR029787">
    <property type="entry name" value="Nucleotide_cyclase"/>
</dbReference>
<gene>
    <name evidence="5" type="ORF">T9A_00049</name>
</gene>
<feature type="domain" description="Response regulatory" evidence="3">
    <location>
        <begin position="8"/>
        <end position="127"/>
    </location>
</feature>
<dbReference type="Proteomes" id="UP000029443">
    <property type="component" value="Unassembled WGS sequence"/>
</dbReference>